<dbReference type="EMBL" id="LGUA01000893">
    <property type="protein sequence ID" value="OAX79799.1"/>
    <property type="molecule type" value="Genomic_DNA"/>
</dbReference>
<reference evidence="1 2" key="1">
    <citation type="submission" date="2015-07" db="EMBL/GenBank/DDBJ databases">
        <title>Emmonsia species relationships and genome sequence.</title>
        <authorList>
            <person name="Cuomo C.A."/>
            <person name="Schwartz I.S."/>
            <person name="Kenyon C."/>
            <person name="de Hoog G.S."/>
            <person name="Govender N.P."/>
            <person name="Botha A."/>
            <person name="Moreno L."/>
            <person name="de Vries M."/>
            <person name="Munoz J.F."/>
            <person name="Stielow J.B."/>
        </authorList>
    </citation>
    <scope>NUCLEOTIDE SEQUENCE [LARGE SCALE GENOMIC DNA]</scope>
    <source>
        <strain evidence="1 2">CBS 136260</strain>
    </source>
</reference>
<evidence type="ECO:0000313" key="1">
    <source>
        <dbReference type="EMBL" id="OAX79799.1"/>
    </source>
</evidence>
<proteinExistence type="predicted"/>
<comment type="caution">
    <text evidence="1">The sequence shown here is derived from an EMBL/GenBank/DDBJ whole genome shotgun (WGS) entry which is preliminary data.</text>
</comment>
<name>A0A1B7NSQ5_9EURO</name>
<dbReference type="AlphaFoldDB" id="A0A1B7NSQ5"/>
<dbReference type="OrthoDB" id="10573265at2759"/>
<gene>
    <name evidence="1" type="ORF">ACJ72_05877</name>
</gene>
<sequence length="151" mass="17426">MSSSDNKVFYANLPLKNIHVLSDRPTLYDGIMHNPTYGSMPYLVTPKPQTVSTEYDLNYPSGHSTSDEVEHLINSNKDNLLKVPWAPRFGVVIISLKKLSFRVTCVRSHQKQVVYNNVVLRRATRKALKIWVYHIRLYGVLVKEKTNRNKI</sequence>
<organism evidence="1 2">
    <name type="scientific">Emergomyces africanus</name>
    <dbReference type="NCBI Taxonomy" id="1955775"/>
    <lineage>
        <taxon>Eukaryota</taxon>
        <taxon>Fungi</taxon>
        <taxon>Dikarya</taxon>
        <taxon>Ascomycota</taxon>
        <taxon>Pezizomycotina</taxon>
        <taxon>Eurotiomycetes</taxon>
        <taxon>Eurotiomycetidae</taxon>
        <taxon>Onygenales</taxon>
        <taxon>Ajellomycetaceae</taxon>
        <taxon>Emergomyces</taxon>
    </lineage>
</organism>
<keyword evidence="2" id="KW-1185">Reference proteome</keyword>
<protein>
    <submittedName>
        <fullName evidence="1">Uncharacterized protein</fullName>
    </submittedName>
</protein>
<dbReference type="Proteomes" id="UP000091918">
    <property type="component" value="Unassembled WGS sequence"/>
</dbReference>
<evidence type="ECO:0000313" key="2">
    <source>
        <dbReference type="Proteomes" id="UP000091918"/>
    </source>
</evidence>
<accession>A0A1B7NSQ5</accession>